<organism evidence="2 3">
    <name type="scientific">Agrocybe chaxingu</name>
    <dbReference type="NCBI Taxonomy" id="84603"/>
    <lineage>
        <taxon>Eukaryota</taxon>
        <taxon>Fungi</taxon>
        <taxon>Dikarya</taxon>
        <taxon>Basidiomycota</taxon>
        <taxon>Agaricomycotina</taxon>
        <taxon>Agaricomycetes</taxon>
        <taxon>Agaricomycetidae</taxon>
        <taxon>Agaricales</taxon>
        <taxon>Agaricineae</taxon>
        <taxon>Strophariaceae</taxon>
        <taxon>Agrocybe</taxon>
    </lineage>
</organism>
<feature type="compositionally biased region" description="Polar residues" evidence="1">
    <location>
        <begin position="142"/>
        <end position="152"/>
    </location>
</feature>
<keyword evidence="3" id="KW-1185">Reference proteome</keyword>
<feature type="region of interest" description="Disordered" evidence="1">
    <location>
        <begin position="62"/>
        <end position="202"/>
    </location>
</feature>
<dbReference type="Proteomes" id="UP001148786">
    <property type="component" value="Unassembled WGS sequence"/>
</dbReference>
<gene>
    <name evidence="2" type="ORF">NLJ89_g3102</name>
</gene>
<dbReference type="AlphaFoldDB" id="A0A9W8K4N1"/>
<evidence type="ECO:0000313" key="3">
    <source>
        <dbReference type="Proteomes" id="UP001148786"/>
    </source>
</evidence>
<protein>
    <submittedName>
        <fullName evidence="2">Uncharacterized protein</fullName>
    </submittedName>
</protein>
<sequence>MSNTPSGRPNIDHFYRSERIELEESTVEAHEQGNGSISFGEEAKGMKIKGCLINMSTGSSTLRSGFGRSPNGYMNGGWQGQNPYPPAPPQTWGGAHPSQYNPGPAPAQMPGGYNPTSPTPNHRGPNAPNQTLRVPRRDWDNDSIQETASNASSDDERDENTRMDARPDQPLANTSATTSTTATLGIRGQSSSTRNSSFSMTVQRTKNRRTVYAPSGVYAIYPWTLVTAPGRSCL</sequence>
<evidence type="ECO:0000313" key="2">
    <source>
        <dbReference type="EMBL" id="KAJ3513166.1"/>
    </source>
</evidence>
<reference evidence="2" key="1">
    <citation type="submission" date="2022-07" db="EMBL/GenBank/DDBJ databases">
        <title>Genome Sequence of Agrocybe chaxingu.</title>
        <authorList>
            <person name="Buettner E."/>
        </authorList>
    </citation>
    <scope>NUCLEOTIDE SEQUENCE</scope>
    <source>
        <strain evidence="2">MP-N11</strain>
    </source>
</reference>
<feature type="compositionally biased region" description="Low complexity" evidence="1">
    <location>
        <begin position="174"/>
        <end position="183"/>
    </location>
</feature>
<evidence type="ECO:0000256" key="1">
    <source>
        <dbReference type="SAM" id="MobiDB-lite"/>
    </source>
</evidence>
<comment type="caution">
    <text evidence="2">The sequence shown here is derived from an EMBL/GenBank/DDBJ whole genome shotgun (WGS) entry which is preliminary data.</text>
</comment>
<feature type="compositionally biased region" description="Low complexity" evidence="1">
    <location>
        <begin position="190"/>
        <end position="199"/>
    </location>
</feature>
<name>A0A9W8K4N1_9AGAR</name>
<dbReference type="EMBL" id="JANKHO010000214">
    <property type="protein sequence ID" value="KAJ3513166.1"/>
    <property type="molecule type" value="Genomic_DNA"/>
</dbReference>
<dbReference type="OrthoDB" id="10539203at2759"/>
<proteinExistence type="predicted"/>
<accession>A0A9W8K4N1</accession>